<protein>
    <submittedName>
        <fullName evidence="1">Uncharacterized protein</fullName>
    </submittedName>
</protein>
<dbReference type="AlphaFoldDB" id="A0A242M4W1"/>
<accession>A0A242M4W1</accession>
<dbReference type="Proteomes" id="UP000194546">
    <property type="component" value="Unassembled WGS sequence"/>
</dbReference>
<evidence type="ECO:0000313" key="2">
    <source>
        <dbReference type="Proteomes" id="UP000194546"/>
    </source>
</evidence>
<proteinExistence type="predicted"/>
<reference evidence="1 2" key="1">
    <citation type="submission" date="2017-03" db="EMBL/GenBank/DDBJ databases">
        <title>Genome analysis of strain PAMC 26510.</title>
        <authorList>
            <person name="Oh H.-M."/>
            <person name="Yang J.-A."/>
        </authorList>
    </citation>
    <scope>NUCLEOTIDE SEQUENCE [LARGE SCALE GENOMIC DNA]</scope>
    <source>
        <strain evidence="1 2">PAMC 26510</strain>
    </source>
</reference>
<comment type="caution">
    <text evidence="1">The sequence shown here is derived from an EMBL/GenBank/DDBJ whole genome shotgun (WGS) entry which is preliminary data.</text>
</comment>
<dbReference type="EMBL" id="NBTY01000204">
    <property type="protein sequence ID" value="OTP66134.1"/>
    <property type="molecule type" value="Genomic_DNA"/>
</dbReference>
<evidence type="ECO:0000313" key="1">
    <source>
        <dbReference type="EMBL" id="OTP66134.1"/>
    </source>
</evidence>
<gene>
    <name evidence="1" type="ORF">PAMC26510_35985</name>
</gene>
<sequence length="51" mass="5485">MVTLYTNESVERSNGCVGMSVTRPLVMLSNDAQNRANPISAPFVGTENQNA</sequence>
<organism evidence="1 2">
    <name type="scientific">Caballeronia sordidicola</name>
    <name type="common">Burkholderia sordidicola</name>
    <dbReference type="NCBI Taxonomy" id="196367"/>
    <lineage>
        <taxon>Bacteria</taxon>
        <taxon>Pseudomonadati</taxon>
        <taxon>Pseudomonadota</taxon>
        <taxon>Betaproteobacteria</taxon>
        <taxon>Burkholderiales</taxon>
        <taxon>Burkholderiaceae</taxon>
        <taxon>Caballeronia</taxon>
    </lineage>
</organism>
<name>A0A242M4W1_CABSO</name>